<gene>
    <name evidence="7" type="ORF">K450DRAFT_247794</name>
</gene>
<feature type="transmembrane region" description="Helical" evidence="5">
    <location>
        <begin position="74"/>
        <end position="96"/>
    </location>
</feature>
<keyword evidence="8" id="KW-1185">Reference proteome</keyword>
<dbReference type="RefSeq" id="XP_051443219.1">
    <property type="nucleotide sequence ID" value="XM_051590123.1"/>
</dbReference>
<dbReference type="GeneID" id="75915467"/>
<proteinExistence type="predicted"/>
<evidence type="ECO:0000313" key="7">
    <source>
        <dbReference type="EMBL" id="KAI8578215.1"/>
    </source>
</evidence>
<evidence type="ECO:0000256" key="1">
    <source>
        <dbReference type="ARBA" id="ARBA00004141"/>
    </source>
</evidence>
<sequence length="316" mass="34818">MKRKNTTSSVVPQIGRLLQSFAFIFCGILSILVSVTDAKGSDPSNDGTYDFDTPYHCCGTIILPDKAISRKDGYLLTVHGVLLGVALLLIGLILLLRGYHETDAGINSRFIAGFITMALISWVVLTNFEPARTYGTYRWTIYLVVCFVIGAIGGLIISCTFHLFLMVLSALGALAFGLWLLGWKNGLLISTSWGRALFLSLMVLAGLCVTPVLWFAPALGAAFAGAYIFMLGLDIFVHTGFTYGPMCTLDANPNHPCEYYLTWQVYVMLAATLLLSFIGMFDQLLRRPHLVRSQHAMYYSYSKGILPPMWGRPIVA</sequence>
<dbReference type="Pfam" id="PF13886">
    <property type="entry name" value="TM7S3_TM198"/>
    <property type="match status" value="1"/>
</dbReference>
<accession>A0AAD5E9N5</accession>
<keyword evidence="4 5" id="KW-0472">Membrane</keyword>
<feature type="transmembrane region" description="Helical" evidence="5">
    <location>
        <begin position="108"/>
        <end position="125"/>
    </location>
</feature>
<evidence type="ECO:0000313" key="8">
    <source>
        <dbReference type="Proteomes" id="UP001206595"/>
    </source>
</evidence>
<evidence type="ECO:0000256" key="4">
    <source>
        <dbReference type="ARBA" id="ARBA00023136"/>
    </source>
</evidence>
<feature type="transmembrane region" description="Helical" evidence="5">
    <location>
        <begin position="163"/>
        <end position="181"/>
    </location>
</feature>
<keyword evidence="2 5" id="KW-0812">Transmembrane</keyword>
<comment type="subcellular location">
    <subcellularLocation>
        <location evidence="1">Membrane</location>
        <topology evidence="1">Multi-pass membrane protein</topology>
    </subcellularLocation>
</comment>
<dbReference type="Proteomes" id="UP001206595">
    <property type="component" value="Unassembled WGS sequence"/>
</dbReference>
<evidence type="ECO:0000259" key="6">
    <source>
        <dbReference type="Pfam" id="PF13886"/>
    </source>
</evidence>
<dbReference type="EMBL" id="MU620931">
    <property type="protein sequence ID" value="KAI8578215.1"/>
    <property type="molecule type" value="Genomic_DNA"/>
</dbReference>
<feature type="transmembrane region" description="Helical" evidence="5">
    <location>
        <begin position="222"/>
        <end position="243"/>
    </location>
</feature>
<feature type="transmembrane region" description="Helical" evidence="5">
    <location>
        <begin position="137"/>
        <end position="156"/>
    </location>
</feature>
<name>A0AAD5E9N5_UMBRA</name>
<reference evidence="7" key="1">
    <citation type="submission" date="2021-06" db="EMBL/GenBank/DDBJ databases">
        <authorList>
            <consortium name="DOE Joint Genome Institute"/>
            <person name="Mondo S.J."/>
            <person name="Amses K.R."/>
            <person name="Simmons D.R."/>
            <person name="Longcore J.E."/>
            <person name="Seto K."/>
            <person name="Alves G.H."/>
            <person name="Bonds A.E."/>
            <person name="Quandt C.A."/>
            <person name="Davis W.J."/>
            <person name="Chang Y."/>
            <person name="Letcher P.M."/>
            <person name="Powell M.J."/>
            <person name="Kuo A."/>
            <person name="Labutti K."/>
            <person name="Pangilinan J."/>
            <person name="Andreopoulos W."/>
            <person name="Tritt A."/>
            <person name="Riley R."/>
            <person name="Hundley H."/>
            <person name="Johnson J."/>
            <person name="Lipzen A."/>
            <person name="Barry K."/>
            <person name="Berbee M.L."/>
            <person name="Buchler N.E."/>
            <person name="Grigoriev I.V."/>
            <person name="Spatafora J.W."/>
            <person name="Stajich J.E."/>
            <person name="James T.Y."/>
        </authorList>
    </citation>
    <scope>NUCLEOTIDE SEQUENCE</scope>
    <source>
        <strain evidence="7">AG</strain>
    </source>
</reference>
<protein>
    <recommendedName>
        <fullName evidence="6">TM7S3/TM198-like domain-containing protein</fullName>
    </recommendedName>
</protein>
<reference evidence="7" key="2">
    <citation type="journal article" date="2022" name="Proc. Natl. Acad. Sci. U.S.A.">
        <title>Diploid-dominant life cycles characterize the early evolution of Fungi.</title>
        <authorList>
            <person name="Amses K.R."/>
            <person name="Simmons D.R."/>
            <person name="Longcore J.E."/>
            <person name="Mondo S.J."/>
            <person name="Seto K."/>
            <person name="Jeronimo G.H."/>
            <person name="Bonds A.E."/>
            <person name="Quandt C.A."/>
            <person name="Davis W.J."/>
            <person name="Chang Y."/>
            <person name="Federici B.A."/>
            <person name="Kuo A."/>
            <person name="LaButti K."/>
            <person name="Pangilinan J."/>
            <person name="Andreopoulos W."/>
            <person name="Tritt A."/>
            <person name="Riley R."/>
            <person name="Hundley H."/>
            <person name="Johnson J."/>
            <person name="Lipzen A."/>
            <person name="Barry K."/>
            <person name="Lang B.F."/>
            <person name="Cuomo C.A."/>
            <person name="Buchler N.E."/>
            <person name="Grigoriev I.V."/>
            <person name="Spatafora J.W."/>
            <person name="Stajich J.E."/>
            <person name="James T.Y."/>
        </authorList>
    </citation>
    <scope>NUCLEOTIDE SEQUENCE</scope>
    <source>
        <strain evidence="7">AG</strain>
    </source>
</reference>
<dbReference type="GO" id="GO:0016020">
    <property type="term" value="C:membrane"/>
    <property type="evidence" value="ECO:0007669"/>
    <property type="project" value="UniProtKB-SubCell"/>
</dbReference>
<keyword evidence="3 5" id="KW-1133">Transmembrane helix</keyword>
<evidence type="ECO:0000256" key="2">
    <source>
        <dbReference type="ARBA" id="ARBA00022692"/>
    </source>
</evidence>
<evidence type="ECO:0000256" key="5">
    <source>
        <dbReference type="SAM" id="Phobius"/>
    </source>
</evidence>
<feature type="transmembrane region" description="Helical" evidence="5">
    <location>
        <begin position="21"/>
        <end position="38"/>
    </location>
</feature>
<feature type="transmembrane region" description="Helical" evidence="5">
    <location>
        <begin position="263"/>
        <end position="285"/>
    </location>
</feature>
<feature type="domain" description="TM7S3/TM198-like" evidence="6">
    <location>
        <begin position="84"/>
        <end position="283"/>
    </location>
</feature>
<dbReference type="InterPro" id="IPR025256">
    <property type="entry name" value="TM7S3/TM198-like_dom"/>
</dbReference>
<feature type="transmembrane region" description="Helical" evidence="5">
    <location>
        <begin position="193"/>
        <end position="215"/>
    </location>
</feature>
<evidence type="ECO:0000256" key="3">
    <source>
        <dbReference type="ARBA" id="ARBA00022989"/>
    </source>
</evidence>
<dbReference type="AlphaFoldDB" id="A0AAD5E9N5"/>
<comment type="caution">
    <text evidence="7">The sequence shown here is derived from an EMBL/GenBank/DDBJ whole genome shotgun (WGS) entry which is preliminary data.</text>
</comment>
<organism evidence="7 8">
    <name type="scientific">Umbelopsis ramanniana AG</name>
    <dbReference type="NCBI Taxonomy" id="1314678"/>
    <lineage>
        <taxon>Eukaryota</taxon>
        <taxon>Fungi</taxon>
        <taxon>Fungi incertae sedis</taxon>
        <taxon>Mucoromycota</taxon>
        <taxon>Mucoromycotina</taxon>
        <taxon>Umbelopsidomycetes</taxon>
        <taxon>Umbelopsidales</taxon>
        <taxon>Umbelopsidaceae</taxon>
        <taxon>Umbelopsis</taxon>
    </lineage>
</organism>